<dbReference type="PROSITE" id="PS00086">
    <property type="entry name" value="CYTOCHROME_P450"/>
    <property type="match status" value="1"/>
</dbReference>
<dbReference type="InterPro" id="IPR017972">
    <property type="entry name" value="Cyt_P450_CS"/>
</dbReference>
<keyword evidence="7" id="KW-0349">Heme</keyword>
<dbReference type="InterPro" id="IPR050121">
    <property type="entry name" value="Cytochrome_P450_monoxygenase"/>
</dbReference>
<proteinExistence type="inferred from homology"/>
<dbReference type="EMBL" id="KV745325">
    <property type="protein sequence ID" value="OCK75372.1"/>
    <property type="molecule type" value="Genomic_DNA"/>
</dbReference>
<dbReference type="GO" id="GO:0005506">
    <property type="term" value="F:iron ion binding"/>
    <property type="evidence" value="ECO:0007669"/>
    <property type="project" value="InterPro"/>
</dbReference>
<keyword evidence="6 7" id="KW-0503">Monooxygenase</keyword>
<keyword evidence="8" id="KW-0812">Transmembrane</keyword>
<evidence type="ECO:0000256" key="8">
    <source>
        <dbReference type="SAM" id="Phobius"/>
    </source>
</evidence>
<dbReference type="AlphaFoldDB" id="A0A8E2E119"/>
<comment type="cofactor">
    <cofactor evidence="1">
        <name>heme</name>
        <dbReference type="ChEBI" id="CHEBI:30413"/>
    </cofactor>
</comment>
<protein>
    <submittedName>
        <fullName evidence="9">Cytochrome P450</fullName>
    </submittedName>
</protein>
<reference evidence="9 10" key="1">
    <citation type="journal article" date="2016" name="Nat. Commun.">
        <title>Ectomycorrhizal ecology is imprinted in the genome of the dominant symbiotic fungus Cenococcum geophilum.</title>
        <authorList>
            <consortium name="DOE Joint Genome Institute"/>
            <person name="Peter M."/>
            <person name="Kohler A."/>
            <person name="Ohm R.A."/>
            <person name="Kuo A."/>
            <person name="Krutzmann J."/>
            <person name="Morin E."/>
            <person name="Arend M."/>
            <person name="Barry K.W."/>
            <person name="Binder M."/>
            <person name="Choi C."/>
            <person name="Clum A."/>
            <person name="Copeland A."/>
            <person name="Grisel N."/>
            <person name="Haridas S."/>
            <person name="Kipfer T."/>
            <person name="LaButti K."/>
            <person name="Lindquist E."/>
            <person name="Lipzen A."/>
            <person name="Maire R."/>
            <person name="Meier B."/>
            <person name="Mihaltcheva S."/>
            <person name="Molinier V."/>
            <person name="Murat C."/>
            <person name="Poggeler S."/>
            <person name="Quandt C.A."/>
            <person name="Sperisen C."/>
            <person name="Tritt A."/>
            <person name="Tisserant E."/>
            <person name="Crous P.W."/>
            <person name="Henrissat B."/>
            <person name="Nehls U."/>
            <person name="Egli S."/>
            <person name="Spatafora J.W."/>
            <person name="Grigoriev I.V."/>
            <person name="Martin F.M."/>
        </authorList>
    </citation>
    <scope>NUCLEOTIDE SEQUENCE [LARGE SCALE GENOMIC DNA]</scope>
    <source>
        <strain evidence="9 10">CBS 459.81</strain>
    </source>
</reference>
<keyword evidence="10" id="KW-1185">Reference proteome</keyword>
<feature type="transmembrane region" description="Helical" evidence="8">
    <location>
        <begin position="17"/>
        <end position="39"/>
    </location>
</feature>
<evidence type="ECO:0000256" key="2">
    <source>
        <dbReference type="ARBA" id="ARBA00010617"/>
    </source>
</evidence>
<dbReference type="GO" id="GO:0016705">
    <property type="term" value="F:oxidoreductase activity, acting on paired donors, with incorporation or reduction of molecular oxygen"/>
    <property type="evidence" value="ECO:0007669"/>
    <property type="project" value="InterPro"/>
</dbReference>
<keyword evidence="4 7" id="KW-0560">Oxidoreductase</keyword>
<organism evidence="9 10">
    <name type="scientific">Lepidopterella palustris CBS 459.81</name>
    <dbReference type="NCBI Taxonomy" id="1314670"/>
    <lineage>
        <taxon>Eukaryota</taxon>
        <taxon>Fungi</taxon>
        <taxon>Dikarya</taxon>
        <taxon>Ascomycota</taxon>
        <taxon>Pezizomycotina</taxon>
        <taxon>Dothideomycetes</taxon>
        <taxon>Pleosporomycetidae</taxon>
        <taxon>Mytilinidiales</taxon>
        <taxon>Argynnaceae</taxon>
        <taxon>Lepidopterella</taxon>
    </lineage>
</organism>
<dbReference type="InterPro" id="IPR036396">
    <property type="entry name" value="Cyt_P450_sf"/>
</dbReference>
<dbReference type="GO" id="GO:0020037">
    <property type="term" value="F:heme binding"/>
    <property type="evidence" value="ECO:0007669"/>
    <property type="project" value="InterPro"/>
</dbReference>
<evidence type="ECO:0000313" key="10">
    <source>
        <dbReference type="Proteomes" id="UP000250266"/>
    </source>
</evidence>
<evidence type="ECO:0000313" key="9">
    <source>
        <dbReference type="EMBL" id="OCK75372.1"/>
    </source>
</evidence>
<sequence length="451" mass="51294">MDSVWAGLAAITSHSEYIWAGLAAITAYTIYGAIWRLYLSPIAHFPGPRMAALTNLYEIYYNNWLGGKYIWKINEMHEQYGPIVRISPSDLHVGDPEFYDILYPSTTSGRRANKPPSLTKFFGLNESLFSTMEHDIHRMRRAALLPFFSPTYVRKLQPIFQDRLDVLLRRMADFKDTDKAVNANCMFAAFSRDIMEMLAFGQCSHRLESPEFDPSERDASLSGAQSFHVMKRVPWLNDVMMALPESLARRISPALGSYMRQKHKTRELVAQLASKSEDEWSGREMPIFRAVMDSSKLPSHEKSVERVAQDAQMLLMAGTLTMASNLEHLIYWMVDNPDVLRKLKEELRSVMPSINDVGKELGDPSKDIGRHDQRFGKGSRVCLGMPHGYGILRLVLAQIWRLWATPDVKLGDEIGVLGLYNTSPHDVQMKGDFFVGAYNKAQGVEFKVRSM</sequence>
<evidence type="ECO:0000256" key="6">
    <source>
        <dbReference type="ARBA" id="ARBA00023033"/>
    </source>
</evidence>
<keyword evidence="5 7" id="KW-0408">Iron</keyword>
<dbReference type="SUPFAM" id="SSF48264">
    <property type="entry name" value="Cytochrome P450"/>
    <property type="match status" value="1"/>
</dbReference>
<evidence type="ECO:0000256" key="1">
    <source>
        <dbReference type="ARBA" id="ARBA00001971"/>
    </source>
</evidence>
<comment type="similarity">
    <text evidence="2 7">Belongs to the cytochrome P450 family.</text>
</comment>
<dbReference type="GO" id="GO:0004497">
    <property type="term" value="F:monooxygenase activity"/>
    <property type="evidence" value="ECO:0007669"/>
    <property type="project" value="UniProtKB-KW"/>
</dbReference>
<dbReference type="Gene3D" id="1.10.630.10">
    <property type="entry name" value="Cytochrome P450"/>
    <property type="match status" value="1"/>
</dbReference>
<accession>A0A8E2E119</accession>
<name>A0A8E2E119_9PEZI</name>
<keyword evidence="8" id="KW-1133">Transmembrane helix</keyword>
<dbReference type="Proteomes" id="UP000250266">
    <property type="component" value="Unassembled WGS sequence"/>
</dbReference>
<dbReference type="PANTHER" id="PTHR24305">
    <property type="entry name" value="CYTOCHROME P450"/>
    <property type="match status" value="1"/>
</dbReference>
<dbReference type="PANTHER" id="PTHR24305:SF157">
    <property type="entry name" value="N-ACETYLTRYPTOPHAN 6-HYDROXYLASE IVOC-RELATED"/>
    <property type="match status" value="1"/>
</dbReference>
<evidence type="ECO:0000256" key="7">
    <source>
        <dbReference type="RuleBase" id="RU000461"/>
    </source>
</evidence>
<keyword evidence="3 7" id="KW-0479">Metal-binding</keyword>
<evidence type="ECO:0000256" key="3">
    <source>
        <dbReference type="ARBA" id="ARBA00022723"/>
    </source>
</evidence>
<keyword evidence="8" id="KW-0472">Membrane</keyword>
<gene>
    <name evidence="9" type="ORF">K432DRAFT_419824</name>
</gene>
<dbReference type="OrthoDB" id="3945418at2759"/>
<evidence type="ECO:0000256" key="4">
    <source>
        <dbReference type="ARBA" id="ARBA00023002"/>
    </source>
</evidence>
<evidence type="ECO:0000256" key="5">
    <source>
        <dbReference type="ARBA" id="ARBA00023004"/>
    </source>
</evidence>
<dbReference type="InterPro" id="IPR001128">
    <property type="entry name" value="Cyt_P450"/>
</dbReference>
<dbReference type="Pfam" id="PF00067">
    <property type="entry name" value="p450"/>
    <property type="match status" value="1"/>
</dbReference>